<comment type="caution">
    <text evidence="4">The sequence shown here is derived from an EMBL/GenBank/DDBJ whole genome shotgun (WGS) entry which is preliminary data.</text>
</comment>
<dbReference type="InterPro" id="IPR036236">
    <property type="entry name" value="Znf_C2H2_sf"/>
</dbReference>
<dbReference type="Proteomes" id="UP001412067">
    <property type="component" value="Unassembled WGS sequence"/>
</dbReference>
<dbReference type="SMART" id="SM00355">
    <property type="entry name" value="ZnF_C2H2"/>
    <property type="match status" value="4"/>
</dbReference>
<evidence type="ECO:0000259" key="3">
    <source>
        <dbReference type="PROSITE" id="PS50157"/>
    </source>
</evidence>
<dbReference type="Gene3D" id="3.30.160.60">
    <property type="entry name" value="Classic Zinc Finger"/>
    <property type="match status" value="3"/>
</dbReference>
<name>A0ABR2MI16_9ASPA</name>
<proteinExistence type="predicted"/>
<protein>
    <submittedName>
        <fullName evidence="4">Zinc finger protein ZAT9</fullName>
    </submittedName>
</protein>
<dbReference type="PROSITE" id="PS50157">
    <property type="entry name" value="ZINC_FINGER_C2H2_2"/>
    <property type="match status" value="4"/>
</dbReference>
<feature type="domain" description="C2H2-type" evidence="3">
    <location>
        <begin position="4"/>
        <end position="26"/>
    </location>
</feature>
<dbReference type="SUPFAM" id="SSF57667">
    <property type="entry name" value="beta-beta-alpha zinc fingers"/>
    <property type="match status" value="2"/>
</dbReference>
<keyword evidence="5" id="KW-1185">Reference proteome</keyword>
<feature type="domain" description="C2H2-type" evidence="3">
    <location>
        <begin position="82"/>
        <end position="109"/>
    </location>
</feature>
<dbReference type="Pfam" id="PF13912">
    <property type="entry name" value="zf-C2H2_6"/>
    <property type="match status" value="4"/>
</dbReference>
<feature type="domain" description="C2H2-type" evidence="3">
    <location>
        <begin position="354"/>
        <end position="381"/>
    </location>
</feature>
<reference evidence="4 5" key="1">
    <citation type="journal article" date="2022" name="Nat. Plants">
        <title>Genomes of leafy and leafless Platanthera orchids illuminate the evolution of mycoheterotrophy.</title>
        <authorList>
            <person name="Li M.H."/>
            <person name="Liu K.W."/>
            <person name="Li Z."/>
            <person name="Lu H.C."/>
            <person name="Ye Q.L."/>
            <person name="Zhang D."/>
            <person name="Wang J.Y."/>
            <person name="Li Y.F."/>
            <person name="Zhong Z.M."/>
            <person name="Liu X."/>
            <person name="Yu X."/>
            <person name="Liu D.K."/>
            <person name="Tu X.D."/>
            <person name="Liu B."/>
            <person name="Hao Y."/>
            <person name="Liao X.Y."/>
            <person name="Jiang Y.T."/>
            <person name="Sun W.H."/>
            <person name="Chen J."/>
            <person name="Chen Y.Q."/>
            <person name="Ai Y."/>
            <person name="Zhai J.W."/>
            <person name="Wu S.S."/>
            <person name="Zhou Z."/>
            <person name="Hsiao Y.Y."/>
            <person name="Wu W.L."/>
            <person name="Chen Y.Y."/>
            <person name="Lin Y.F."/>
            <person name="Hsu J.L."/>
            <person name="Li C.Y."/>
            <person name="Wang Z.W."/>
            <person name="Zhao X."/>
            <person name="Zhong W.Y."/>
            <person name="Ma X.K."/>
            <person name="Ma L."/>
            <person name="Huang J."/>
            <person name="Chen G.Z."/>
            <person name="Huang M.Z."/>
            <person name="Huang L."/>
            <person name="Peng D.H."/>
            <person name="Luo Y.B."/>
            <person name="Zou S.Q."/>
            <person name="Chen S.P."/>
            <person name="Lan S."/>
            <person name="Tsai W.C."/>
            <person name="Van de Peer Y."/>
            <person name="Liu Z.J."/>
        </authorList>
    </citation>
    <scope>NUCLEOTIDE SEQUENCE [LARGE SCALE GENOMIC DNA]</scope>
    <source>
        <strain evidence="4">Lor288</strain>
    </source>
</reference>
<dbReference type="PANTHER" id="PTHR46869:SF6">
    <property type="entry name" value="C2H2-TYPE DOMAIN-CONTAINING PROTEIN"/>
    <property type="match status" value="1"/>
</dbReference>
<evidence type="ECO:0000313" key="4">
    <source>
        <dbReference type="EMBL" id="KAK8963706.1"/>
    </source>
</evidence>
<sequence length="438" mass="48214">MEKHPCRICSKSFPTGRSLGGHMRSHVCSYAAEVGKKKVSGQVGGCNTAGYVLREKNSKKLWRISDLADEDPTSSSSSLKWKQCRECGKVFPSSKALFGHLRCHSSKVSRRVCRTELKQEQGQEEEEEEGSWSVQKFSQESISENNAPPAESGLNRRSNLASSVIQVVAAAAAASSSITTYEQEQEEVAISLMMLSRDFDGCWAESSDKQSMVFEEDELRSEQGDFDCEYLEEADNSGDEPKRKKTLINLAEFGKKTAGIEEKGDFFHAYESPKWGKTEPKLESAYQCTSCSRSFHSYQALGGHRASHKRIKTCSLQKPSSSFDEAHESNVFDQLTVEMDVSGHSCQSSKNRIHKCSICEKIFSSGQALGGHKRSHIAPNTDAGIHSDNNTAAAVAAASVIVPELLDLNFPAPVEEEFSNVKPWRQLATASAMSISIL</sequence>
<dbReference type="InterPro" id="IPR013087">
    <property type="entry name" value="Znf_C2H2_type"/>
</dbReference>
<dbReference type="PROSITE" id="PS00028">
    <property type="entry name" value="ZINC_FINGER_C2H2_1"/>
    <property type="match status" value="4"/>
</dbReference>
<dbReference type="EMBL" id="JBBWWR010000007">
    <property type="protein sequence ID" value="KAK8963706.1"/>
    <property type="molecule type" value="Genomic_DNA"/>
</dbReference>
<dbReference type="PANTHER" id="PTHR46869">
    <property type="entry name" value="C2H2-LIKE ZINC FINGER PROTEIN"/>
    <property type="match status" value="1"/>
</dbReference>
<accession>A0ABR2MI16</accession>
<organism evidence="4 5">
    <name type="scientific">Platanthera guangdongensis</name>
    <dbReference type="NCBI Taxonomy" id="2320717"/>
    <lineage>
        <taxon>Eukaryota</taxon>
        <taxon>Viridiplantae</taxon>
        <taxon>Streptophyta</taxon>
        <taxon>Embryophyta</taxon>
        <taxon>Tracheophyta</taxon>
        <taxon>Spermatophyta</taxon>
        <taxon>Magnoliopsida</taxon>
        <taxon>Liliopsida</taxon>
        <taxon>Asparagales</taxon>
        <taxon>Orchidaceae</taxon>
        <taxon>Orchidoideae</taxon>
        <taxon>Orchideae</taxon>
        <taxon>Orchidinae</taxon>
        <taxon>Platanthera</taxon>
    </lineage>
</organism>
<keyword evidence="1" id="KW-0863">Zinc-finger</keyword>
<gene>
    <name evidence="4" type="primary">ZAT9</name>
    <name evidence="4" type="ORF">KSP40_PGU009711</name>
</gene>
<keyword evidence="1" id="KW-0479">Metal-binding</keyword>
<evidence type="ECO:0000256" key="1">
    <source>
        <dbReference type="PROSITE-ProRule" id="PRU00042"/>
    </source>
</evidence>
<keyword evidence="1" id="KW-0862">Zinc</keyword>
<evidence type="ECO:0000313" key="5">
    <source>
        <dbReference type="Proteomes" id="UP001412067"/>
    </source>
</evidence>
<feature type="domain" description="C2H2-type" evidence="3">
    <location>
        <begin position="286"/>
        <end position="313"/>
    </location>
</feature>
<feature type="region of interest" description="Disordered" evidence="2">
    <location>
        <begin position="118"/>
        <end position="155"/>
    </location>
</feature>
<evidence type="ECO:0000256" key="2">
    <source>
        <dbReference type="SAM" id="MobiDB-lite"/>
    </source>
</evidence>
<feature type="compositionally biased region" description="Polar residues" evidence="2">
    <location>
        <begin position="132"/>
        <end position="146"/>
    </location>
</feature>